<dbReference type="RefSeq" id="YP_636460.1">
    <property type="nucleotide sequence ID" value="NC_008116.1"/>
</dbReference>
<sequence length="160" mass="18485">MNSQTTALMSSVPTNDLQPLLIKYWVAKTIAYCPDSRLKGQRIFDSFLTSVQIALENHSDVEIRLPSRPVFYRYLREAISKGIIGADYVVNQEDMSGTSVPRDVRVTRRTDGLYFEDLFYDLKRLDLPDFPVLLDNSYRANLLMRAQQTGIEKLFVQKDR</sequence>
<protein>
    <submittedName>
        <fullName evidence="1">Uncharacterized protein orf160b</fullName>
    </submittedName>
</protein>
<keyword evidence="1" id="KW-0934">Plastid</keyword>
<proteinExistence type="predicted"/>
<dbReference type="EMBL" id="AY958085">
    <property type="protein sequence ID" value="AAX45773.1"/>
    <property type="molecule type" value="Genomic_DNA"/>
</dbReference>
<evidence type="ECO:0000313" key="1">
    <source>
        <dbReference type="EMBL" id="AAX45773.1"/>
    </source>
</evidence>
<gene>
    <name evidence="1" type="primary">orf160b</name>
</gene>
<organism evidence="1">
    <name type="scientific">Staurastrum punctulatum</name>
    <name type="common">Green alga</name>
    <name type="synonym">Cosmoastrum punctulatum</name>
    <dbReference type="NCBI Taxonomy" id="102822"/>
    <lineage>
        <taxon>Eukaryota</taxon>
        <taxon>Viridiplantae</taxon>
        <taxon>Streptophyta</taxon>
        <taxon>Zygnematophyceae</taxon>
        <taxon>Zygnematophycidae</taxon>
        <taxon>Desmidiales</taxon>
        <taxon>Desmidiaceae</taxon>
        <taxon>Staurastrum</taxon>
    </lineage>
</organism>
<name>Q32RR6_STAPU</name>
<dbReference type="GeneID" id="4108576"/>
<accession>Q32RR6</accession>
<reference evidence="1" key="1">
    <citation type="journal article" date="2002" name="J. Phycol.">
        <title>Phylogenetic relationships among streptophytes as inferred from chloroplast small and large subunit rRNA gene sequences.</title>
        <authorList>
            <person name="Turmel M."/>
            <person name="Ehara M."/>
            <person name="Otis C."/>
            <person name="Lemieux C."/>
        </authorList>
    </citation>
    <scope>NUCLEOTIDE SEQUENCE</scope>
</reference>
<dbReference type="AlphaFoldDB" id="Q32RR6"/>
<geneLocation type="chloroplast" evidence="1"/>
<reference evidence="1" key="2">
    <citation type="journal article" date="2005" name="BMC Biol.">
        <title>The complete chloroplast DNA sequences of the charophycean green algae Staurastrum and Zygnema reveal that the chloroplast genome underwent extensive changes during the evolution of the Zygnematales.</title>
        <authorList>
            <person name="Turmel M."/>
            <person name="Otis C."/>
            <person name="Lemieux C."/>
        </authorList>
    </citation>
    <scope>NUCLEOTIDE SEQUENCE</scope>
</reference>
<keyword evidence="1" id="KW-0150">Chloroplast</keyword>